<evidence type="ECO:0000313" key="3">
    <source>
        <dbReference type="Proteomes" id="UP001295684"/>
    </source>
</evidence>
<feature type="region of interest" description="Disordered" evidence="1">
    <location>
        <begin position="1"/>
        <end position="35"/>
    </location>
</feature>
<name>A0AAD1XT26_EUPCR</name>
<sequence>MKFNNYTKHSSSKLSSYQRKGSIMSEAKNPPEGSKLEQNLADFRLNKAKFLGNDSSDKDLEGSLEFNTNQIIFQTANGRRVRNKQLELGCNRNMNMSVELYKDLNGHTPSESCPYQPFYSPKGFNKQTKKWLRKGKIYESKQQKNLLKQNIEGGEYREKCLGVLGTKLTIADNKYRANSRFMKSQEENSLKFTKQKDCKASKDFVGSLKPRKKSLLPQIKSSIKNLNFSADISLNNENKMVPYSKKSFQSKLRMPNKSKNRRMYSINDYEPKDQQNCRHYSRNRFSHMNRKAFSFSPIF</sequence>
<dbReference type="Proteomes" id="UP001295684">
    <property type="component" value="Unassembled WGS sequence"/>
</dbReference>
<evidence type="ECO:0000256" key="1">
    <source>
        <dbReference type="SAM" id="MobiDB-lite"/>
    </source>
</evidence>
<evidence type="ECO:0000313" key="2">
    <source>
        <dbReference type="EMBL" id="CAI2378581.1"/>
    </source>
</evidence>
<feature type="compositionally biased region" description="Polar residues" evidence="1">
    <location>
        <begin position="1"/>
        <end position="19"/>
    </location>
</feature>
<keyword evidence="3" id="KW-1185">Reference proteome</keyword>
<dbReference type="AlphaFoldDB" id="A0AAD1XT26"/>
<accession>A0AAD1XT26</accession>
<proteinExistence type="predicted"/>
<protein>
    <submittedName>
        <fullName evidence="2">Uncharacterized protein</fullName>
    </submittedName>
</protein>
<dbReference type="EMBL" id="CAMPGE010020323">
    <property type="protein sequence ID" value="CAI2378581.1"/>
    <property type="molecule type" value="Genomic_DNA"/>
</dbReference>
<reference evidence="2" key="1">
    <citation type="submission" date="2023-07" db="EMBL/GenBank/DDBJ databases">
        <authorList>
            <consortium name="AG Swart"/>
            <person name="Singh M."/>
            <person name="Singh A."/>
            <person name="Seah K."/>
            <person name="Emmerich C."/>
        </authorList>
    </citation>
    <scope>NUCLEOTIDE SEQUENCE</scope>
    <source>
        <strain evidence="2">DP1</strain>
    </source>
</reference>
<comment type="caution">
    <text evidence="2">The sequence shown here is derived from an EMBL/GenBank/DDBJ whole genome shotgun (WGS) entry which is preliminary data.</text>
</comment>
<gene>
    <name evidence="2" type="ORF">ECRASSUSDP1_LOCUS19978</name>
</gene>
<organism evidence="2 3">
    <name type="scientific">Euplotes crassus</name>
    <dbReference type="NCBI Taxonomy" id="5936"/>
    <lineage>
        <taxon>Eukaryota</taxon>
        <taxon>Sar</taxon>
        <taxon>Alveolata</taxon>
        <taxon>Ciliophora</taxon>
        <taxon>Intramacronucleata</taxon>
        <taxon>Spirotrichea</taxon>
        <taxon>Hypotrichia</taxon>
        <taxon>Euplotida</taxon>
        <taxon>Euplotidae</taxon>
        <taxon>Moneuplotes</taxon>
    </lineage>
</organism>